<evidence type="ECO:0000313" key="8">
    <source>
        <dbReference type="Proteomes" id="UP000305887"/>
    </source>
</evidence>
<keyword evidence="2 4" id="KW-0472">Membrane</keyword>
<dbReference type="EMBL" id="VDFU01000009">
    <property type="protein sequence ID" value="TNC49841.1"/>
    <property type="molecule type" value="Genomic_DNA"/>
</dbReference>
<keyword evidence="3" id="KW-0998">Cell outer membrane</keyword>
<dbReference type="CDD" id="cd07185">
    <property type="entry name" value="OmpA_C-like"/>
    <property type="match status" value="1"/>
</dbReference>
<comment type="subcellular location">
    <subcellularLocation>
        <location evidence="1">Cell outer membrane</location>
    </subcellularLocation>
</comment>
<dbReference type="RefSeq" id="WP_139076617.1">
    <property type="nucleotide sequence ID" value="NZ_VDFU01000009.1"/>
</dbReference>
<name>A0A5C4MZB2_9RHOB</name>
<feature type="domain" description="OmpA-like" evidence="6">
    <location>
        <begin position="194"/>
        <end position="311"/>
    </location>
</feature>
<sequence>MRPSLRLVATLVLLAPQALALTLDLPAAATLALEDSQPLASHGLATGPWADGFVPERIIEGAVTRQVWQTGSSGRTTLQIIDPLRVQLAAQGFQTLLDCEGDDCGGFDFRRAIKVLPPPAMFVDLVDFRYVSAVSENEGLSLLVSRSEERGFIQIIRVVLDGNGAEPPKSDVTAGAPTAPPTKGDLAEGLGARLEAEGRVALDGLRFATGSAELAAGGDAELAALGAYLSGDPGRRVALVGHTDAQGSLDSNVALSRQRAQAVVDRLVTTFGVAPAQIQAEGMGWLAPRATNLTPDGREANRRVEAVVLPR</sequence>
<dbReference type="PANTHER" id="PTHR30329">
    <property type="entry name" value="STATOR ELEMENT OF FLAGELLAR MOTOR COMPLEX"/>
    <property type="match status" value="1"/>
</dbReference>
<dbReference type="PANTHER" id="PTHR30329:SF21">
    <property type="entry name" value="LIPOPROTEIN YIAD-RELATED"/>
    <property type="match status" value="1"/>
</dbReference>
<organism evidence="7 8">
    <name type="scientific">Rubellimicrobium rubrum</name>
    <dbReference type="NCBI Taxonomy" id="2585369"/>
    <lineage>
        <taxon>Bacteria</taxon>
        <taxon>Pseudomonadati</taxon>
        <taxon>Pseudomonadota</taxon>
        <taxon>Alphaproteobacteria</taxon>
        <taxon>Rhodobacterales</taxon>
        <taxon>Roseobacteraceae</taxon>
        <taxon>Rubellimicrobium</taxon>
    </lineage>
</organism>
<evidence type="ECO:0000256" key="3">
    <source>
        <dbReference type="ARBA" id="ARBA00023237"/>
    </source>
</evidence>
<evidence type="ECO:0000256" key="1">
    <source>
        <dbReference type="ARBA" id="ARBA00004442"/>
    </source>
</evidence>
<keyword evidence="5" id="KW-0732">Signal</keyword>
<dbReference type="Gene3D" id="3.30.1330.60">
    <property type="entry name" value="OmpA-like domain"/>
    <property type="match status" value="1"/>
</dbReference>
<evidence type="ECO:0000259" key="6">
    <source>
        <dbReference type="PROSITE" id="PS51123"/>
    </source>
</evidence>
<reference evidence="7 8" key="1">
    <citation type="submission" date="2019-06" db="EMBL/GenBank/DDBJ databases">
        <title>YIM 131921 draft genome.</title>
        <authorList>
            <person name="Jiang L."/>
        </authorList>
    </citation>
    <scope>NUCLEOTIDE SEQUENCE [LARGE SCALE GENOMIC DNA]</scope>
    <source>
        <strain evidence="7 8">YIM 131921</strain>
    </source>
</reference>
<dbReference type="PROSITE" id="PS51123">
    <property type="entry name" value="OMPA_2"/>
    <property type="match status" value="1"/>
</dbReference>
<dbReference type="OrthoDB" id="9792021at2"/>
<dbReference type="Pfam" id="PF00691">
    <property type="entry name" value="OmpA"/>
    <property type="match status" value="1"/>
</dbReference>
<dbReference type="PRINTS" id="PR01021">
    <property type="entry name" value="OMPADOMAIN"/>
</dbReference>
<gene>
    <name evidence="7" type="ORF">FHG66_10020</name>
</gene>
<dbReference type="GO" id="GO:0009279">
    <property type="term" value="C:cell outer membrane"/>
    <property type="evidence" value="ECO:0007669"/>
    <property type="project" value="UniProtKB-SubCell"/>
</dbReference>
<evidence type="ECO:0000256" key="4">
    <source>
        <dbReference type="PROSITE-ProRule" id="PRU00473"/>
    </source>
</evidence>
<evidence type="ECO:0000256" key="2">
    <source>
        <dbReference type="ARBA" id="ARBA00023136"/>
    </source>
</evidence>
<feature type="signal peptide" evidence="5">
    <location>
        <begin position="1"/>
        <end position="20"/>
    </location>
</feature>
<evidence type="ECO:0000313" key="7">
    <source>
        <dbReference type="EMBL" id="TNC49841.1"/>
    </source>
</evidence>
<dbReference type="InterPro" id="IPR006664">
    <property type="entry name" value="OMP_bac"/>
</dbReference>
<accession>A0A5C4MZB2</accession>
<dbReference type="InterPro" id="IPR050330">
    <property type="entry name" value="Bact_OuterMem_StrucFunc"/>
</dbReference>
<dbReference type="Proteomes" id="UP000305887">
    <property type="component" value="Unassembled WGS sequence"/>
</dbReference>
<dbReference type="SUPFAM" id="SSF103088">
    <property type="entry name" value="OmpA-like"/>
    <property type="match status" value="1"/>
</dbReference>
<dbReference type="AlphaFoldDB" id="A0A5C4MZB2"/>
<keyword evidence="8" id="KW-1185">Reference proteome</keyword>
<dbReference type="InterPro" id="IPR036737">
    <property type="entry name" value="OmpA-like_sf"/>
</dbReference>
<evidence type="ECO:0000256" key="5">
    <source>
        <dbReference type="SAM" id="SignalP"/>
    </source>
</evidence>
<protein>
    <submittedName>
        <fullName evidence="7">OmpA family protein</fullName>
    </submittedName>
</protein>
<comment type="caution">
    <text evidence="7">The sequence shown here is derived from an EMBL/GenBank/DDBJ whole genome shotgun (WGS) entry which is preliminary data.</text>
</comment>
<feature type="chain" id="PRO_5022785385" evidence="5">
    <location>
        <begin position="21"/>
        <end position="311"/>
    </location>
</feature>
<dbReference type="InterPro" id="IPR006665">
    <property type="entry name" value="OmpA-like"/>
</dbReference>
<proteinExistence type="predicted"/>